<dbReference type="InterPro" id="IPR012116">
    <property type="entry name" value="Gly_reductase_pC_asu"/>
</dbReference>
<dbReference type="Pfam" id="PF02504">
    <property type="entry name" value="FA_synthesis"/>
    <property type="match status" value="1"/>
</dbReference>
<proteinExistence type="predicted"/>
<dbReference type="Gene3D" id="3.40.718.10">
    <property type="entry name" value="Isopropylmalate Dehydrogenase"/>
    <property type="match status" value="1"/>
</dbReference>
<dbReference type="EMBL" id="JACRTJ010000024">
    <property type="protein sequence ID" value="MBC8599679.1"/>
    <property type="molecule type" value="Genomic_DNA"/>
</dbReference>
<comment type="caution">
    <text evidence="1">The sequence shown here is derived from an EMBL/GenBank/DDBJ whole genome shotgun (WGS) entry which is preliminary data.</text>
</comment>
<dbReference type="SUPFAM" id="SSF53659">
    <property type="entry name" value="Isocitrate/Isopropylmalate dehydrogenase-like"/>
    <property type="match status" value="1"/>
</dbReference>
<sequence length="372" mass="39528">MSDKRIKTLIADTFLEVADALETGQYGKKPVIGFASEGSEHGEDNIKRAMELAAYKGLDARLIEGEDIHKEMEKLLDSGEIDAAVTMHYPFPIGVSTVGKVITPGIGKPMYLATTTGTSDTDRIAGMVKNAIYGIIAAKADGIENPTVGIANIDGARQTEKALLKLKEQRYDINFAESARADGGIVMRGNDLLAGTPDIMVMDSLTGNLMMKIFSAYTTGGSYESLGFGYGPGIGDGYDRLIMIVSRASGAPVIAGAMEFATNLVKHNWKKIADDEFAKAKKAGFEAIIDELKNAGKKEAAPAAAVTAPPKEICTAQIPGIEVMDLEDAVQALWKEGIYAESGMGCTGPIVLMAADKKDKAYEILKNAGYVG</sequence>
<dbReference type="InterPro" id="IPR003664">
    <property type="entry name" value="FA_synthesis"/>
</dbReference>
<name>A0ABR7NUT1_9FIRM</name>
<gene>
    <name evidence="1" type="ORF">H8708_10655</name>
</gene>
<dbReference type="RefSeq" id="WP_262427840.1">
    <property type="nucleotide sequence ID" value="NZ_JACRTJ010000024.1"/>
</dbReference>
<accession>A0ABR7NUT1</accession>
<protein>
    <submittedName>
        <fullName evidence="1">Glycine reductase</fullName>
    </submittedName>
</protein>
<dbReference type="Proteomes" id="UP000647491">
    <property type="component" value="Unassembled WGS sequence"/>
</dbReference>
<keyword evidence="2" id="KW-1185">Reference proteome</keyword>
<evidence type="ECO:0000313" key="1">
    <source>
        <dbReference type="EMBL" id="MBC8599679.1"/>
    </source>
</evidence>
<organism evidence="1 2">
    <name type="scientific">Enterocloster hominis</name>
    <name type="common">ex Liu et al. 2021</name>
    <dbReference type="NCBI Taxonomy" id="2763663"/>
    <lineage>
        <taxon>Bacteria</taxon>
        <taxon>Bacillati</taxon>
        <taxon>Bacillota</taxon>
        <taxon>Clostridia</taxon>
        <taxon>Lachnospirales</taxon>
        <taxon>Lachnospiraceae</taxon>
        <taxon>Enterocloster</taxon>
    </lineage>
</organism>
<reference evidence="1 2" key="1">
    <citation type="submission" date="2020-08" db="EMBL/GenBank/DDBJ databases">
        <title>Genome public.</title>
        <authorList>
            <person name="Liu C."/>
            <person name="Sun Q."/>
        </authorList>
    </citation>
    <scope>NUCLEOTIDE SEQUENCE [LARGE SCALE GENOMIC DNA]</scope>
    <source>
        <strain evidence="1 2">BX10</strain>
    </source>
</reference>
<dbReference type="PIRSF" id="PIRSF036593">
    <property type="entry name" value="GrdD"/>
    <property type="match status" value="1"/>
</dbReference>
<evidence type="ECO:0000313" key="2">
    <source>
        <dbReference type="Proteomes" id="UP000647491"/>
    </source>
</evidence>
<dbReference type="NCBIfam" id="NF040747">
    <property type="entry name" value="reduct_C_alpha"/>
    <property type="match status" value="1"/>
</dbReference>